<keyword evidence="3 6" id="KW-1133">Transmembrane helix</keyword>
<accession>A0A1E1JUW3</accession>
<dbReference type="InParanoid" id="A0A1E1JUW3"/>
<feature type="transmembrane region" description="Helical" evidence="6">
    <location>
        <begin position="61"/>
        <end position="78"/>
    </location>
</feature>
<evidence type="ECO:0000256" key="2">
    <source>
        <dbReference type="ARBA" id="ARBA00022692"/>
    </source>
</evidence>
<evidence type="ECO:0000256" key="3">
    <source>
        <dbReference type="ARBA" id="ARBA00022989"/>
    </source>
</evidence>
<dbReference type="AlphaFoldDB" id="A0A1E1JUW3"/>
<evidence type="ECO:0008006" key="9">
    <source>
        <dbReference type="Google" id="ProtNLM"/>
    </source>
</evidence>
<comment type="subcellular location">
    <subcellularLocation>
        <location evidence="1">Membrane</location>
        <topology evidence="1">Multi-pass membrane protein</topology>
    </subcellularLocation>
</comment>
<dbReference type="PANTHER" id="PTHR35042">
    <property type="entry name" value="ANTHRONE OXYGENASE ENCC"/>
    <property type="match status" value="1"/>
</dbReference>
<evidence type="ECO:0000256" key="5">
    <source>
        <dbReference type="ARBA" id="ARBA00034313"/>
    </source>
</evidence>
<dbReference type="GO" id="GO:0016020">
    <property type="term" value="C:membrane"/>
    <property type="evidence" value="ECO:0007669"/>
    <property type="project" value="UniProtKB-SubCell"/>
</dbReference>
<keyword evidence="2 6" id="KW-0812">Transmembrane</keyword>
<sequence>MSSLETPLPIRLAQTLGITSSLVLAGQTLSTSFVTAPRLLESPASLLLRQWGNMYDVGKKTGPTVSAIASSAFFYLAYKTHISNLALLNTTGNWTGRNWLYTLAGFLSVGIVPYTFAVMLPTNKELLRKVEVVRRVETSEEDEVERKDLERNAHQLVDSWATLNLGRGFMLLGSGVLGVWASLV</sequence>
<dbReference type="EMBL" id="FJUW01000003">
    <property type="protein sequence ID" value="CZS89687.1"/>
    <property type="molecule type" value="Genomic_DNA"/>
</dbReference>
<comment type="caution">
    <text evidence="7">The sequence shown here is derived from an EMBL/GenBank/DDBJ whole genome shotgun (WGS) entry which is preliminary data.</text>
</comment>
<evidence type="ECO:0000256" key="1">
    <source>
        <dbReference type="ARBA" id="ARBA00004141"/>
    </source>
</evidence>
<evidence type="ECO:0000313" key="7">
    <source>
        <dbReference type="EMBL" id="CZS89687.1"/>
    </source>
</evidence>
<dbReference type="Proteomes" id="UP000178129">
    <property type="component" value="Unassembled WGS sequence"/>
</dbReference>
<evidence type="ECO:0000313" key="8">
    <source>
        <dbReference type="Proteomes" id="UP000178129"/>
    </source>
</evidence>
<evidence type="ECO:0000256" key="6">
    <source>
        <dbReference type="SAM" id="Phobius"/>
    </source>
</evidence>
<proteinExistence type="inferred from homology"/>
<dbReference type="PANTHER" id="PTHR35042:SF1">
    <property type="entry name" value="DUF1772-DOMAIN-CONTAINING PROTEIN"/>
    <property type="match status" value="1"/>
</dbReference>
<protein>
    <recommendedName>
        <fullName evidence="9">DUF1772-domain-containing protein</fullName>
    </recommendedName>
</protein>
<comment type="similarity">
    <text evidence="5">Belongs to the anthrone oxygenase family.</text>
</comment>
<gene>
    <name evidence="7" type="ORF">RCO7_02472</name>
</gene>
<organism evidence="7 8">
    <name type="scientific">Rhynchosporium graminicola</name>
    <dbReference type="NCBI Taxonomy" id="2792576"/>
    <lineage>
        <taxon>Eukaryota</taxon>
        <taxon>Fungi</taxon>
        <taxon>Dikarya</taxon>
        <taxon>Ascomycota</taxon>
        <taxon>Pezizomycotina</taxon>
        <taxon>Leotiomycetes</taxon>
        <taxon>Helotiales</taxon>
        <taxon>Ploettnerulaceae</taxon>
        <taxon>Rhynchosporium</taxon>
    </lineage>
</organism>
<name>A0A1E1JUW3_9HELO</name>
<evidence type="ECO:0000256" key="4">
    <source>
        <dbReference type="ARBA" id="ARBA00023136"/>
    </source>
</evidence>
<keyword evidence="4 6" id="KW-0472">Membrane</keyword>
<dbReference type="Pfam" id="PF08592">
    <property type="entry name" value="Anthrone_oxy"/>
    <property type="match status" value="1"/>
</dbReference>
<reference evidence="8" key="1">
    <citation type="submission" date="2016-03" db="EMBL/GenBank/DDBJ databases">
        <authorList>
            <person name="Ploux O."/>
        </authorList>
    </citation>
    <scope>NUCLEOTIDE SEQUENCE [LARGE SCALE GENOMIC DNA]</scope>
    <source>
        <strain evidence="8">UK7</strain>
    </source>
</reference>
<keyword evidence="8" id="KW-1185">Reference proteome</keyword>
<dbReference type="InterPro" id="IPR013901">
    <property type="entry name" value="Anthrone_oxy"/>
</dbReference>
<feature type="transmembrane region" description="Helical" evidence="6">
    <location>
        <begin position="98"/>
        <end position="120"/>
    </location>
</feature>